<evidence type="ECO:0000256" key="2">
    <source>
        <dbReference type="ARBA" id="ARBA00022857"/>
    </source>
</evidence>
<name>A0A8S0PH58_OLEEU</name>
<evidence type="ECO:0000313" key="15">
    <source>
        <dbReference type="EMBL" id="CAA2952063.1"/>
    </source>
</evidence>
<comment type="catalytic activity">
    <reaction evidence="13">
        <text>a (2R,3S,4S)-leucoanthocyanidin + NADP(+) = a (2R,3R)-dihydroflavonol + NADPH + H(+)</text>
        <dbReference type="Rhea" id="RHEA:54444"/>
        <dbReference type="ChEBI" id="CHEBI:15378"/>
        <dbReference type="ChEBI" id="CHEBI:57783"/>
        <dbReference type="ChEBI" id="CHEBI:58349"/>
        <dbReference type="ChEBI" id="CHEBI:138176"/>
        <dbReference type="ChEBI" id="CHEBI:138188"/>
        <dbReference type="EC" id="1.1.1.219"/>
    </reaction>
</comment>
<evidence type="ECO:0000313" key="16">
    <source>
        <dbReference type="Proteomes" id="UP000594638"/>
    </source>
</evidence>
<feature type="domain" description="NAD-dependent epimerase/dehydratase" evidence="14">
    <location>
        <begin position="8"/>
        <end position="214"/>
    </location>
</feature>
<evidence type="ECO:0000256" key="13">
    <source>
        <dbReference type="ARBA" id="ARBA00049132"/>
    </source>
</evidence>
<evidence type="ECO:0000256" key="7">
    <source>
        <dbReference type="ARBA" id="ARBA00039055"/>
    </source>
</evidence>
<dbReference type="GO" id="GO:0047890">
    <property type="term" value="F:flavanone 4-reductase activity"/>
    <property type="evidence" value="ECO:0007669"/>
    <property type="project" value="UniProtKB-EC"/>
</dbReference>
<evidence type="ECO:0000256" key="6">
    <source>
        <dbReference type="ARBA" id="ARBA00037100"/>
    </source>
</evidence>
<dbReference type="GO" id="GO:0009813">
    <property type="term" value="P:flavonoid biosynthetic process"/>
    <property type="evidence" value="ECO:0007669"/>
    <property type="project" value="UniProtKB-KW"/>
</dbReference>
<dbReference type="InterPro" id="IPR001509">
    <property type="entry name" value="Epimerase_deHydtase"/>
</dbReference>
<dbReference type="PANTHER" id="PTHR10366">
    <property type="entry name" value="NAD DEPENDENT EPIMERASE/DEHYDRATASE"/>
    <property type="match status" value="1"/>
</dbReference>
<accession>A0A8S0PH58</accession>
<reference evidence="15 16" key="1">
    <citation type="submission" date="2019-12" db="EMBL/GenBank/DDBJ databases">
        <authorList>
            <person name="Alioto T."/>
            <person name="Alioto T."/>
            <person name="Gomez Garrido J."/>
        </authorList>
    </citation>
    <scope>NUCLEOTIDE SEQUENCE [LARGE SCALE GENOMIC DNA]</scope>
</reference>
<gene>
    <name evidence="15" type="ORF">OLEA9_A072712</name>
</gene>
<comment type="caution">
    <text evidence="15">The sequence shown here is derived from an EMBL/GenBank/DDBJ whole genome shotgun (WGS) entry which is preliminary data.</text>
</comment>
<evidence type="ECO:0000256" key="12">
    <source>
        <dbReference type="ARBA" id="ARBA00048870"/>
    </source>
</evidence>
<comment type="catalytic activity">
    <reaction evidence="12">
        <text>(2S)-flavan-4-ol + NADP(+) = (2S)-flavanone + NADPH + H(+)</text>
        <dbReference type="Rhea" id="RHEA:11228"/>
        <dbReference type="ChEBI" id="CHEBI:15378"/>
        <dbReference type="ChEBI" id="CHEBI:15605"/>
        <dbReference type="ChEBI" id="CHEBI:15606"/>
        <dbReference type="ChEBI" id="CHEBI:57783"/>
        <dbReference type="ChEBI" id="CHEBI:58349"/>
        <dbReference type="EC" id="1.1.1.234"/>
    </reaction>
</comment>
<proteinExistence type="inferred from homology"/>
<evidence type="ECO:0000256" key="4">
    <source>
        <dbReference type="ARBA" id="ARBA00023241"/>
    </source>
</evidence>
<dbReference type="Gene3D" id="3.40.50.720">
    <property type="entry name" value="NAD(P)-binding Rossmann-like Domain"/>
    <property type="match status" value="1"/>
</dbReference>
<comment type="pathway">
    <text evidence="1">Pigment biosynthesis; anthocyanin biosynthesis.</text>
</comment>
<comment type="function">
    <text evidence="6">Bifunctional enzyme involved in flavonoid metabolism.</text>
</comment>
<evidence type="ECO:0000256" key="9">
    <source>
        <dbReference type="ARBA" id="ARBA00039963"/>
    </source>
</evidence>
<dbReference type="EC" id="1.1.1.234" evidence="7"/>
<evidence type="ECO:0000259" key="14">
    <source>
        <dbReference type="Pfam" id="PF01370"/>
    </source>
</evidence>
<comment type="similarity">
    <text evidence="5">Belongs to the NAD(P)-dependent epimerase/dehydratase family. Dihydroflavonol-4-reductase subfamily.</text>
</comment>
<keyword evidence="2" id="KW-0521">NADP</keyword>
<evidence type="ECO:0000256" key="1">
    <source>
        <dbReference type="ARBA" id="ARBA00004935"/>
    </source>
</evidence>
<dbReference type="EMBL" id="CACTIH010000080">
    <property type="protein sequence ID" value="CAA2952063.1"/>
    <property type="molecule type" value="Genomic_DNA"/>
</dbReference>
<dbReference type="EC" id="1.1.1.219" evidence="8"/>
<evidence type="ECO:0000256" key="10">
    <source>
        <dbReference type="ARBA" id="ARBA00042087"/>
    </source>
</evidence>
<dbReference type="CDD" id="cd08958">
    <property type="entry name" value="FR_SDR_e"/>
    <property type="match status" value="1"/>
</dbReference>
<evidence type="ECO:0000256" key="5">
    <source>
        <dbReference type="ARBA" id="ARBA00023445"/>
    </source>
</evidence>
<dbReference type="Proteomes" id="UP000594638">
    <property type="component" value="Unassembled WGS sequence"/>
</dbReference>
<dbReference type="AlphaFoldDB" id="A0A8S0PH58"/>
<sequence length="233" mass="25414">MSGAGKVVCVTGASGYVASWLVKLLLEHHYTVRATIRDPSDPRKVAHLKELEGSKERLDLFQADLNEDGSFDSAVDGCDGVFHAASPVFSSVTDPQVELVEPAVKGTLNVLRSCRKVPSVKRVVLTSSTAAVMVNKNPPSSDVIVDETYFSDPEICKEKELWYPLSKTLAEEAAWKFANENGIDLVVMNPCLVLGPLLQPTLNLSSEMILNLVREGIFCMQSSSRVRQSFSVA</sequence>
<keyword evidence="4" id="KW-0284">Flavonoid biosynthesis</keyword>
<dbReference type="InterPro" id="IPR050425">
    <property type="entry name" value="NAD(P)_dehydrat-like"/>
</dbReference>
<protein>
    <recommendedName>
        <fullName evidence="9">Dihydroflavonol 4-reductase</fullName>
        <ecNumber evidence="8">1.1.1.219</ecNumber>
        <ecNumber evidence="7">1.1.1.234</ecNumber>
    </recommendedName>
    <alternativeName>
        <fullName evidence="11">Dihydrokaempferol 4-reductase</fullName>
    </alternativeName>
    <alternativeName>
        <fullName evidence="10">Flavanone 4-reductase</fullName>
    </alternativeName>
</protein>
<organism evidence="15 16">
    <name type="scientific">Olea europaea subsp. europaea</name>
    <dbReference type="NCBI Taxonomy" id="158383"/>
    <lineage>
        <taxon>Eukaryota</taxon>
        <taxon>Viridiplantae</taxon>
        <taxon>Streptophyta</taxon>
        <taxon>Embryophyta</taxon>
        <taxon>Tracheophyta</taxon>
        <taxon>Spermatophyta</taxon>
        <taxon>Magnoliopsida</taxon>
        <taxon>eudicotyledons</taxon>
        <taxon>Gunneridae</taxon>
        <taxon>Pentapetalae</taxon>
        <taxon>asterids</taxon>
        <taxon>lamiids</taxon>
        <taxon>Lamiales</taxon>
        <taxon>Oleaceae</taxon>
        <taxon>Oleeae</taxon>
        <taxon>Olea</taxon>
    </lineage>
</organism>
<evidence type="ECO:0000256" key="8">
    <source>
        <dbReference type="ARBA" id="ARBA00039057"/>
    </source>
</evidence>
<dbReference type="Gramene" id="OE9A072712T1">
    <property type="protein sequence ID" value="OE9A072712C1"/>
    <property type="gene ID" value="OE9A072712"/>
</dbReference>
<dbReference type="InterPro" id="IPR036291">
    <property type="entry name" value="NAD(P)-bd_dom_sf"/>
</dbReference>
<dbReference type="GO" id="GO:0045552">
    <property type="term" value="F:dihydroflavanol 4-reductase activity"/>
    <property type="evidence" value="ECO:0007669"/>
    <property type="project" value="UniProtKB-EC"/>
</dbReference>
<dbReference type="Pfam" id="PF01370">
    <property type="entry name" value="Epimerase"/>
    <property type="match status" value="1"/>
</dbReference>
<keyword evidence="16" id="KW-1185">Reference proteome</keyword>
<keyword evidence="3" id="KW-0560">Oxidoreductase</keyword>
<dbReference type="OrthoDB" id="909881at2759"/>
<evidence type="ECO:0000256" key="11">
    <source>
        <dbReference type="ARBA" id="ARBA00042831"/>
    </source>
</evidence>
<dbReference type="PANTHER" id="PTHR10366:SF825">
    <property type="entry name" value="NAD(P)-BINDING ROSSMANN-FOLD SUPERFAMILY PROTEIN"/>
    <property type="match status" value="1"/>
</dbReference>
<dbReference type="SUPFAM" id="SSF51735">
    <property type="entry name" value="NAD(P)-binding Rossmann-fold domains"/>
    <property type="match status" value="1"/>
</dbReference>
<dbReference type="FunFam" id="3.40.50.720:FF:000085">
    <property type="entry name" value="Dihydroflavonol reductase"/>
    <property type="match status" value="1"/>
</dbReference>
<evidence type="ECO:0000256" key="3">
    <source>
        <dbReference type="ARBA" id="ARBA00023002"/>
    </source>
</evidence>